<dbReference type="SUPFAM" id="SSF52833">
    <property type="entry name" value="Thioredoxin-like"/>
    <property type="match status" value="1"/>
</dbReference>
<dbReference type="InterPro" id="IPR027417">
    <property type="entry name" value="P-loop_NTPase"/>
</dbReference>
<dbReference type="GO" id="GO:0007018">
    <property type="term" value="P:microtubule-based movement"/>
    <property type="evidence" value="ECO:0007669"/>
    <property type="project" value="InterPro"/>
</dbReference>
<feature type="compositionally biased region" description="Polar residues" evidence="3">
    <location>
        <begin position="716"/>
        <end position="728"/>
    </location>
</feature>
<sequence>MATESEGQVVFCDLDAPGSIHLKPERTGKQETFMFDTVLPSSAGQAAVYNLIGSPVLHRLMSGYHGCILAFGPTGCGKSHTIFGMESRGLLPRIAEKLLEAEVGSQKIVKLSYLELYNEKVRDLLQPDMLEPGKVSALEVREHPKVGIFVDGLTRNAVSSVEDVLLLLEFGHKMRVLGSTHYGQSSRAHAIATLYVEQVLDSDGASSVASLPGQRVRRHSQLQAVDLAGAERLGSGSLAALGNMVSTLSRGPQSLEQVPYRSSKLTCLLANSLMGNCHTSVVACVSPRASYEELTGATLHFASQVRKIKTHGVKNEELHGDMVQSLRTEVSMLKRRLAQGGLDQAQARSLEAQLRCEQYLQEELGLSAEEVQERAKSAERLRRRTLRQLGLRFPEVCEGCVSIVNVSVDPLLSGRLTWAMAPGEQFRIGSEGCEISVDGLGVEAEMCRLHCSVNGLEVIPVLPEPVEPTAVKDPGSPMRRRRSLFKKGQGMVLVNGTWLEGPHALHTGDLLRVGRSHFFRVVIPAEGETVSRRAEDVSAIESTFGVTFAQDSQRLRERVAGDTEKVLHDLKSLKLAVDEANALTEELRGNQELVFKGNLLLDPLENEEPSLVVSLRSVDGDALSRRSNLIATWSLPEFEARLEAMRDIYDEVRLRDLPWGQPGDVDLWQAHSNIVAVSDGSPRTRTSRTGSPSRFTPRASIDRQSYAAPPEPSFGPCSTSSLHQSAPSSPRVAQIMQQLPALHAELAKAHEAQGVHATELEVVRKELEDLRLSIARQTTSPARRPGDSIRLSGTVAEDTSQPKPSPRKLSSPKQSSPRERGPCKVKISPRRWQSAPGARTPATPVAVAVAKVQVAPPEEPSPVSPSFSRLHSAEEGSQPSEPVPGSLRQSLSHLPPRSAERAGSTMTQSSSLSVPGSAVLRQYSAPVSVRTLPPRLVAGYPSVAPPPAQVATTVVGWPYPAGRSNPATPRVQVAPPRYVQPVLVPTPRSYQATPSYTAQVQSARSHSSSPNPHGASVNLRPPEEPFAARATPPVPSVPPRVASPAVTAVSTPRFTNEVDAMAQAAAQAVAKAAPGMSIVVRPVSQTQAAMLAKRHATPAEDASCPFCHQKIFADAVFCRHCGGKLREDPDASKAPDLRSCQVEIAGLKKQVSERVNMESIEGPFQLNPGEEADVHGTRHLKLQTIFEDSRNSLIEEQRYFLANEWNTTKPYTRLKCGFSDRGHTNVFTLEYDMLCPITLPHSAGVHMLVLTLRTWYTSMVSCVMHIVSARDLPFATHSMIVENTLTVSVREEDLLRSEACPICLETFQVGDKVRRLPCMHCFHMVGGEPSSSQGRHCNIDKHLVVNKQCPVCKTPIDIMERLENDRNSTVVSSESTMAITSGTAEPPAQPQATEARPAPAPAPTALEAAETSESSPRLPEQAAELERVVRSLQSRWLQIQDVVAGVQQMLHYIEDSHTALSSRTGDATAPVAPQPADPVAPAPLEVPEVAEPEVVREVQQARDEKLGEPRFRSAMGTLAQTLFLRSRRVLLGRWRSGPFAHRVTGLLGCAPGPPEVAAAAICHSLGAKAEISRLRRRGRFTFQELDEAHPAAQQLGNAYTEHQLLYRVAEDEDFKAVDTPDFEILGWFGRGEIPFDEMPEDDRHWYDQILFEDQRLRGHFTFQGTSLVAHELEEVSAAEGLCEVLGSDASVLLHNAQCSKSRALQEALVSAGHNFTERRYLEEPLTLSELEVIFARLKAADASLDPRALCRSEVDGEVLEAIAQKPELLQRPVLVQGLRAALGRPTPADALRLLQM</sequence>
<feature type="compositionally biased region" description="Polar residues" evidence="3">
    <location>
        <begin position="1367"/>
        <end position="1382"/>
    </location>
</feature>
<dbReference type="GO" id="GO:0003777">
    <property type="term" value="F:microtubule motor activity"/>
    <property type="evidence" value="ECO:0007669"/>
    <property type="project" value="InterPro"/>
</dbReference>
<keyword evidence="1" id="KW-0547">Nucleotide-binding</keyword>
<name>A0AA36MP33_9DINO</name>
<dbReference type="GO" id="GO:0016887">
    <property type="term" value="F:ATP hydrolysis activity"/>
    <property type="evidence" value="ECO:0007669"/>
    <property type="project" value="TreeGrafter"/>
</dbReference>
<evidence type="ECO:0000259" key="4">
    <source>
        <dbReference type="PROSITE" id="PS50067"/>
    </source>
</evidence>
<dbReference type="Gene3D" id="3.90.79.10">
    <property type="entry name" value="Nucleoside Triphosphate Pyrophosphohydrolase"/>
    <property type="match status" value="1"/>
</dbReference>
<evidence type="ECO:0000256" key="2">
    <source>
        <dbReference type="SAM" id="Coils"/>
    </source>
</evidence>
<dbReference type="PROSITE" id="PS51353">
    <property type="entry name" value="ARSC"/>
    <property type="match status" value="1"/>
</dbReference>
<keyword evidence="6" id="KW-1185">Reference proteome</keyword>
<feature type="region of interest" description="Disordered" evidence="3">
    <location>
        <begin position="1365"/>
        <end position="1422"/>
    </location>
</feature>
<gene>
    <name evidence="5" type="ORF">EVOR1521_LOCUS4493</name>
</gene>
<feature type="compositionally biased region" description="Low complexity" evidence="3">
    <location>
        <begin position="680"/>
        <end position="698"/>
    </location>
</feature>
<feature type="region of interest" description="Disordered" evidence="3">
    <location>
        <begin position="776"/>
        <end position="843"/>
    </location>
</feature>
<dbReference type="SUPFAM" id="SSF49879">
    <property type="entry name" value="SMAD/FHA domain"/>
    <property type="match status" value="1"/>
</dbReference>
<dbReference type="Gene3D" id="3.40.30.10">
    <property type="entry name" value="Glutaredoxin"/>
    <property type="match status" value="1"/>
</dbReference>
<evidence type="ECO:0000256" key="1">
    <source>
        <dbReference type="PROSITE-ProRule" id="PRU00283"/>
    </source>
</evidence>
<accession>A0AA36MP33</accession>
<evidence type="ECO:0000256" key="3">
    <source>
        <dbReference type="SAM" id="MobiDB-lite"/>
    </source>
</evidence>
<keyword evidence="2" id="KW-0175">Coiled coil</keyword>
<feature type="domain" description="Kinesin motor" evidence="4">
    <location>
        <begin position="1"/>
        <end position="308"/>
    </location>
</feature>
<feature type="coiled-coil region" evidence="2">
    <location>
        <begin position="342"/>
        <end position="388"/>
    </location>
</feature>
<dbReference type="SUPFAM" id="SSF57850">
    <property type="entry name" value="RING/U-box"/>
    <property type="match status" value="1"/>
</dbReference>
<comment type="similarity">
    <text evidence="1">Belongs to the TRAFAC class myosin-kinesin ATPase superfamily. Kinesin family.</text>
</comment>
<organism evidence="5 6">
    <name type="scientific">Effrenium voratum</name>
    <dbReference type="NCBI Taxonomy" id="2562239"/>
    <lineage>
        <taxon>Eukaryota</taxon>
        <taxon>Sar</taxon>
        <taxon>Alveolata</taxon>
        <taxon>Dinophyceae</taxon>
        <taxon>Suessiales</taxon>
        <taxon>Symbiodiniaceae</taxon>
        <taxon>Effrenium</taxon>
    </lineage>
</organism>
<reference evidence="5" key="1">
    <citation type="submission" date="2023-08" db="EMBL/GenBank/DDBJ databases">
        <authorList>
            <person name="Chen Y."/>
            <person name="Shah S."/>
            <person name="Dougan E. K."/>
            <person name="Thang M."/>
            <person name="Chan C."/>
        </authorList>
    </citation>
    <scope>NUCLEOTIDE SEQUENCE</scope>
</reference>
<dbReference type="InterPro" id="IPR008984">
    <property type="entry name" value="SMAD_FHA_dom_sf"/>
</dbReference>
<feature type="binding site" evidence="1">
    <location>
        <begin position="72"/>
        <end position="79"/>
    </location>
    <ligand>
        <name>ATP</name>
        <dbReference type="ChEBI" id="CHEBI:30616"/>
    </ligand>
</feature>
<feature type="compositionally biased region" description="Polar residues" evidence="3">
    <location>
        <begin position="904"/>
        <end position="914"/>
    </location>
</feature>
<dbReference type="GO" id="GO:0005524">
    <property type="term" value="F:ATP binding"/>
    <property type="evidence" value="ECO:0007669"/>
    <property type="project" value="UniProtKB-UniRule"/>
</dbReference>
<keyword evidence="1" id="KW-0505">Motor protein</keyword>
<dbReference type="InterPro" id="IPR006660">
    <property type="entry name" value="Arsenate_reductase-like"/>
</dbReference>
<keyword evidence="1" id="KW-0067">ATP-binding</keyword>
<feature type="compositionally biased region" description="Low complexity" evidence="3">
    <location>
        <begin position="1383"/>
        <end position="1411"/>
    </location>
</feature>
<dbReference type="InterPro" id="IPR013083">
    <property type="entry name" value="Znf_RING/FYVE/PHD"/>
</dbReference>
<feature type="compositionally biased region" description="Polar residues" evidence="3">
    <location>
        <begin position="994"/>
        <end position="1011"/>
    </location>
</feature>
<feature type="region of interest" description="Disordered" evidence="3">
    <location>
        <begin position="855"/>
        <end position="915"/>
    </location>
</feature>
<dbReference type="EMBL" id="CAUJNA010000302">
    <property type="protein sequence ID" value="CAJ1375135.1"/>
    <property type="molecule type" value="Genomic_DNA"/>
</dbReference>
<dbReference type="Pfam" id="PF17123">
    <property type="entry name" value="zf-RING_11"/>
    <property type="match status" value="1"/>
</dbReference>
<dbReference type="PROSITE" id="PS50067">
    <property type="entry name" value="KINESIN_MOTOR_2"/>
    <property type="match status" value="1"/>
</dbReference>
<dbReference type="SUPFAM" id="SSF52540">
    <property type="entry name" value="P-loop containing nucleoside triphosphate hydrolases"/>
    <property type="match status" value="1"/>
</dbReference>
<dbReference type="Proteomes" id="UP001178507">
    <property type="component" value="Unassembled WGS sequence"/>
</dbReference>
<evidence type="ECO:0000313" key="5">
    <source>
        <dbReference type="EMBL" id="CAJ1375135.1"/>
    </source>
</evidence>
<dbReference type="PANTHER" id="PTHR24115">
    <property type="entry name" value="KINESIN-RELATED"/>
    <property type="match status" value="1"/>
</dbReference>
<feature type="region of interest" description="Disordered" evidence="3">
    <location>
        <begin position="994"/>
        <end position="1042"/>
    </location>
</feature>
<dbReference type="InterPro" id="IPR001841">
    <property type="entry name" value="Znf_RING"/>
</dbReference>
<feature type="region of interest" description="Disordered" evidence="3">
    <location>
        <begin position="678"/>
        <end position="732"/>
    </location>
</feature>
<protein>
    <recommendedName>
        <fullName evidence="4">Kinesin motor domain-containing protein</fullName>
    </recommendedName>
</protein>
<evidence type="ECO:0000313" key="6">
    <source>
        <dbReference type="Proteomes" id="UP001178507"/>
    </source>
</evidence>
<dbReference type="InterPro" id="IPR027640">
    <property type="entry name" value="Kinesin-like_fam"/>
</dbReference>
<dbReference type="GO" id="GO:0005874">
    <property type="term" value="C:microtubule"/>
    <property type="evidence" value="ECO:0007669"/>
    <property type="project" value="TreeGrafter"/>
</dbReference>
<dbReference type="Gene3D" id="3.30.40.10">
    <property type="entry name" value="Zinc/RING finger domain, C3HC4 (zinc finger)"/>
    <property type="match status" value="1"/>
</dbReference>
<dbReference type="GO" id="GO:0008017">
    <property type="term" value="F:microtubule binding"/>
    <property type="evidence" value="ECO:0007669"/>
    <property type="project" value="InterPro"/>
</dbReference>
<dbReference type="Gene3D" id="2.60.200.20">
    <property type="match status" value="1"/>
</dbReference>
<dbReference type="GO" id="GO:0005871">
    <property type="term" value="C:kinesin complex"/>
    <property type="evidence" value="ECO:0007669"/>
    <property type="project" value="TreeGrafter"/>
</dbReference>
<dbReference type="InterPro" id="IPR036961">
    <property type="entry name" value="Kinesin_motor_dom_sf"/>
</dbReference>
<comment type="caution">
    <text evidence="5">The sequence shown here is derived from an EMBL/GenBank/DDBJ whole genome shotgun (WGS) entry which is preliminary data.</text>
</comment>
<dbReference type="SMART" id="SM00129">
    <property type="entry name" value="KISc"/>
    <property type="match status" value="1"/>
</dbReference>
<dbReference type="PRINTS" id="PR00380">
    <property type="entry name" value="KINESINHEAVY"/>
</dbReference>
<dbReference type="InterPro" id="IPR036249">
    <property type="entry name" value="Thioredoxin-like_sf"/>
</dbReference>
<dbReference type="Pfam" id="PF00225">
    <property type="entry name" value="Kinesin"/>
    <property type="match status" value="1"/>
</dbReference>
<dbReference type="InterPro" id="IPR001752">
    <property type="entry name" value="Kinesin_motor_dom"/>
</dbReference>
<proteinExistence type="inferred from homology"/>
<dbReference type="Pfam" id="PF03960">
    <property type="entry name" value="ArsC"/>
    <property type="match status" value="1"/>
</dbReference>
<dbReference type="Gene3D" id="3.40.850.10">
    <property type="entry name" value="Kinesin motor domain"/>
    <property type="match status" value="1"/>
</dbReference>